<feature type="chain" id="PRO_5041774416" evidence="11">
    <location>
        <begin position="25"/>
        <end position="401"/>
    </location>
</feature>
<dbReference type="PANTHER" id="PTHR12439">
    <property type="entry name" value="PLACENTAL PROTEIN 11-RELATED"/>
    <property type="match status" value="1"/>
</dbReference>
<dbReference type="PANTHER" id="PTHR12439:SF42">
    <property type="entry name" value="ENDORIBONUCLEASE-RELATED"/>
    <property type="match status" value="1"/>
</dbReference>
<evidence type="ECO:0000256" key="5">
    <source>
        <dbReference type="ARBA" id="ARBA00022723"/>
    </source>
</evidence>
<keyword evidence="4 11" id="KW-0540">Nuclease</keyword>
<feature type="domain" description="EndoU" evidence="13">
    <location>
        <begin position="86"/>
        <end position="356"/>
    </location>
</feature>
<accession>A0AAD4QYA9</accession>
<dbReference type="GO" id="GO:0004521">
    <property type="term" value="F:RNA endonuclease activity"/>
    <property type="evidence" value="ECO:0007669"/>
    <property type="project" value="UniProtKB-UniRule"/>
</dbReference>
<dbReference type="Pfam" id="PF09412">
    <property type="entry name" value="XendoU"/>
    <property type="match status" value="1"/>
</dbReference>
<dbReference type="SUPFAM" id="SSF142877">
    <property type="entry name" value="EndoU-like"/>
    <property type="match status" value="1"/>
</dbReference>
<feature type="region of interest" description="Disordered" evidence="12">
    <location>
        <begin position="58"/>
        <end position="88"/>
    </location>
</feature>
<dbReference type="GO" id="GO:0016829">
    <property type="term" value="F:lyase activity"/>
    <property type="evidence" value="ECO:0007669"/>
    <property type="project" value="UniProtKB-KW"/>
</dbReference>
<keyword evidence="6 11" id="KW-0255">Endonuclease</keyword>
<evidence type="ECO:0000256" key="2">
    <source>
        <dbReference type="ARBA" id="ARBA00010168"/>
    </source>
</evidence>
<evidence type="ECO:0000256" key="11">
    <source>
        <dbReference type="RuleBase" id="RU367085"/>
    </source>
</evidence>
<dbReference type="AlphaFoldDB" id="A0AAD4QYA9"/>
<proteinExistence type="inferred from homology"/>
<comment type="cofactor">
    <cofactor evidence="1 11">
        <name>Mn(2+)</name>
        <dbReference type="ChEBI" id="CHEBI:29035"/>
    </cofactor>
</comment>
<dbReference type="GO" id="GO:0003723">
    <property type="term" value="F:RNA binding"/>
    <property type="evidence" value="ECO:0007669"/>
    <property type="project" value="UniProtKB-UniRule"/>
</dbReference>
<evidence type="ECO:0000256" key="4">
    <source>
        <dbReference type="ARBA" id="ARBA00022722"/>
    </source>
</evidence>
<dbReference type="InterPro" id="IPR037227">
    <property type="entry name" value="EndoU-like"/>
</dbReference>
<evidence type="ECO:0000256" key="3">
    <source>
        <dbReference type="ARBA" id="ARBA00011245"/>
    </source>
</evidence>
<keyword evidence="8 11" id="KW-0694">RNA-binding</keyword>
<dbReference type="Proteomes" id="UP001201812">
    <property type="component" value="Unassembled WGS sequence"/>
</dbReference>
<evidence type="ECO:0000256" key="8">
    <source>
        <dbReference type="ARBA" id="ARBA00022884"/>
    </source>
</evidence>
<evidence type="ECO:0000256" key="6">
    <source>
        <dbReference type="ARBA" id="ARBA00022759"/>
    </source>
</evidence>
<keyword evidence="7 11" id="KW-0378">Hydrolase</keyword>
<evidence type="ECO:0000256" key="7">
    <source>
        <dbReference type="ARBA" id="ARBA00022801"/>
    </source>
</evidence>
<name>A0AAD4QYA9_9BILA</name>
<evidence type="ECO:0000256" key="10">
    <source>
        <dbReference type="ARBA" id="ARBA00023239"/>
    </source>
</evidence>
<sequence length="401" mass="45600">MYLGISYAISLSFLFISTIVGLNGESSEKLAVGKGKQEVSKFLNKIVFSNETRNSDAFINSKADENAEGQRKHSEHRRKHSKTNTNDPELRELVTQLWKSDEDNRVTSDTIVFNYGNHTDGTKDVSPNPLFVKVDEAFLEKPIYAALINVYNATLFHPPVCIAEDAMAGARQAALENFLNVITNTSTFQLAYDFLKARNKTGPDYDTFHKDLFNLWFGTYSRCNETLGSSGWEHVFLGEYRLDRQEEIVDGQHYWVRYYLEEKTGHINYHGYHAYDEGLLATIQYTWNGYLKKVGGFLLRSSPAFDMSLFTVCSLTHVGNEKCKFKIEDNEMFVSSFIQKCDAGRCLDTSYPGTEKFTGGNPDYVEPTDEPNNDSNTAYRNINALLFSTGMATIVLFMCWF</sequence>
<keyword evidence="11" id="KW-0732">Signal</keyword>
<evidence type="ECO:0000256" key="1">
    <source>
        <dbReference type="ARBA" id="ARBA00001936"/>
    </source>
</evidence>
<dbReference type="CDD" id="cd21159">
    <property type="entry name" value="XendoU"/>
    <property type="match status" value="1"/>
</dbReference>
<dbReference type="GO" id="GO:0046872">
    <property type="term" value="F:metal ion binding"/>
    <property type="evidence" value="ECO:0007669"/>
    <property type="project" value="UniProtKB-UniRule"/>
</dbReference>
<comment type="subunit">
    <text evidence="3 11">Monomer.</text>
</comment>
<evidence type="ECO:0000256" key="12">
    <source>
        <dbReference type="SAM" id="MobiDB-lite"/>
    </source>
</evidence>
<protein>
    <submittedName>
        <fullName evidence="14">Endoribonuclease xendoU domain-containing protein</fullName>
    </submittedName>
</protein>
<keyword evidence="10" id="KW-0456">Lyase</keyword>
<gene>
    <name evidence="14" type="ORF">DdX_18416</name>
</gene>
<organism evidence="14 15">
    <name type="scientific">Ditylenchus destructor</name>
    <dbReference type="NCBI Taxonomy" id="166010"/>
    <lineage>
        <taxon>Eukaryota</taxon>
        <taxon>Metazoa</taxon>
        <taxon>Ecdysozoa</taxon>
        <taxon>Nematoda</taxon>
        <taxon>Chromadorea</taxon>
        <taxon>Rhabditida</taxon>
        <taxon>Tylenchina</taxon>
        <taxon>Tylenchomorpha</taxon>
        <taxon>Sphaerularioidea</taxon>
        <taxon>Anguinidae</taxon>
        <taxon>Anguininae</taxon>
        <taxon>Ditylenchus</taxon>
    </lineage>
</organism>
<keyword evidence="15" id="KW-1185">Reference proteome</keyword>
<keyword evidence="9 11" id="KW-0464">Manganese</keyword>
<keyword evidence="5 11" id="KW-0479">Metal-binding</keyword>
<evidence type="ECO:0000313" key="14">
    <source>
        <dbReference type="EMBL" id="KAI1697586.1"/>
    </source>
</evidence>
<dbReference type="InterPro" id="IPR018998">
    <property type="entry name" value="EndoU_C"/>
</dbReference>
<evidence type="ECO:0000259" key="13">
    <source>
        <dbReference type="PROSITE" id="PS51959"/>
    </source>
</evidence>
<evidence type="ECO:0000256" key="9">
    <source>
        <dbReference type="ARBA" id="ARBA00023211"/>
    </source>
</evidence>
<feature type="signal peptide" evidence="11">
    <location>
        <begin position="1"/>
        <end position="24"/>
    </location>
</feature>
<reference evidence="14" key="1">
    <citation type="submission" date="2022-01" db="EMBL/GenBank/DDBJ databases">
        <title>Genome Sequence Resource for Two Populations of Ditylenchus destructor, the Migratory Endoparasitic Phytonematode.</title>
        <authorList>
            <person name="Zhang H."/>
            <person name="Lin R."/>
            <person name="Xie B."/>
        </authorList>
    </citation>
    <scope>NUCLEOTIDE SEQUENCE</scope>
    <source>
        <strain evidence="14">BazhouSP</strain>
    </source>
</reference>
<dbReference type="EMBL" id="JAKKPZ010000261">
    <property type="protein sequence ID" value="KAI1697586.1"/>
    <property type="molecule type" value="Genomic_DNA"/>
</dbReference>
<dbReference type="InterPro" id="IPR039787">
    <property type="entry name" value="ENDOU"/>
</dbReference>
<comment type="caution">
    <text evidence="14">The sequence shown here is derived from an EMBL/GenBank/DDBJ whole genome shotgun (WGS) entry which is preliminary data.</text>
</comment>
<evidence type="ECO:0000313" key="15">
    <source>
        <dbReference type="Proteomes" id="UP001201812"/>
    </source>
</evidence>
<comment type="similarity">
    <text evidence="2 11">Belongs to the ENDOU family.</text>
</comment>
<feature type="compositionally biased region" description="Basic and acidic residues" evidence="12">
    <location>
        <begin position="62"/>
        <end position="72"/>
    </location>
</feature>
<dbReference type="PROSITE" id="PS51959">
    <property type="entry name" value="ENDOU"/>
    <property type="match status" value="1"/>
</dbReference>
<feature type="compositionally biased region" description="Basic residues" evidence="12">
    <location>
        <begin position="73"/>
        <end position="82"/>
    </location>
</feature>
<dbReference type="GO" id="GO:0016787">
    <property type="term" value="F:hydrolase activity"/>
    <property type="evidence" value="ECO:0007669"/>
    <property type="project" value="UniProtKB-KW"/>
</dbReference>